<accession>A0A1Y6BCU3</accession>
<evidence type="ECO:0000313" key="3">
    <source>
        <dbReference type="Proteomes" id="UP000192907"/>
    </source>
</evidence>
<dbReference type="RefSeq" id="WP_132317039.1">
    <property type="nucleotide sequence ID" value="NZ_FWZT01000004.1"/>
</dbReference>
<evidence type="ECO:0008006" key="4">
    <source>
        <dbReference type="Google" id="ProtNLM"/>
    </source>
</evidence>
<reference evidence="3" key="1">
    <citation type="submission" date="2017-04" db="EMBL/GenBank/DDBJ databases">
        <authorList>
            <person name="Varghese N."/>
            <person name="Submissions S."/>
        </authorList>
    </citation>
    <scope>NUCLEOTIDE SEQUENCE [LARGE SCALE GENOMIC DNA]</scope>
    <source>
        <strain evidence="3">RKEM611</strain>
    </source>
</reference>
<proteinExistence type="predicted"/>
<protein>
    <recommendedName>
        <fullName evidence="4">Rap1a immunity protein domain-containing protein</fullName>
    </recommendedName>
</protein>
<dbReference type="EMBL" id="FWZT01000004">
    <property type="protein sequence ID" value="SMF04696.1"/>
    <property type="molecule type" value="Genomic_DNA"/>
</dbReference>
<sequence length="103" mass="11118">MIKKILCMASLAIMSVGTAHGKECTPEEYVSGIIATPYENPSNCDFVITGYEATTVTGLCFPDSLLDAAKRFADRKIPAGIAGFFPSEGGKTPMNVCELYWED</sequence>
<keyword evidence="3" id="KW-1185">Reference proteome</keyword>
<name>A0A1Y6BCU3_9BACT</name>
<dbReference type="STRING" id="1513793.SAMN06296036_10412"/>
<evidence type="ECO:0000313" key="2">
    <source>
        <dbReference type="EMBL" id="SMF04696.1"/>
    </source>
</evidence>
<organism evidence="2 3">
    <name type="scientific">Pseudobacteriovorax antillogorgiicola</name>
    <dbReference type="NCBI Taxonomy" id="1513793"/>
    <lineage>
        <taxon>Bacteria</taxon>
        <taxon>Pseudomonadati</taxon>
        <taxon>Bdellovibrionota</taxon>
        <taxon>Oligoflexia</taxon>
        <taxon>Oligoflexales</taxon>
        <taxon>Pseudobacteriovoracaceae</taxon>
        <taxon>Pseudobacteriovorax</taxon>
    </lineage>
</organism>
<dbReference type="AlphaFoldDB" id="A0A1Y6BCU3"/>
<keyword evidence="1" id="KW-0732">Signal</keyword>
<gene>
    <name evidence="2" type="ORF">SAMN06296036_10412</name>
</gene>
<feature type="chain" id="PRO_5013345956" description="Rap1a immunity protein domain-containing protein" evidence="1">
    <location>
        <begin position="22"/>
        <end position="103"/>
    </location>
</feature>
<evidence type="ECO:0000256" key="1">
    <source>
        <dbReference type="SAM" id="SignalP"/>
    </source>
</evidence>
<dbReference type="Proteomes" id="UP000192907">
    <property type="component" value="Unassembled WGS sequence"/>
</dbReference>
<feature type="signal peptide" evidence="1">
    <location>
        <begin position="1"/>
        <end position="21"/>
    </location>
</feature>